<feature type="domain" description="Flavodoxin-like" evidence="1">
    <location>
        <begin position="3"/>
        <end position="77"/>
    </location>
</feature>
<dbReference type="InterPro" id="IPR029039">
    <property type="entry name" value="Flavoprotein-like_sf"/>
</dbReference>
<evidence type="ECO:0000259" key="1">
    <source>
        <dbReference type="PROSITE" id="PS50902"/>
    </source>
</evidence>
<dbReference type="SUPFAM" id="SSF52218">
    <property type="entry name" value="Flavoproteins"/>
    <property type="match status" value="1"/>
</dbReference>
<name>A0A939KJD0_9CLOT</name>
<gene>
    <name evidence="2" type="ORF">J3A84_00735</name>
</gene>
<comment type="caution">
    <text evidence="2">The sequence shown here is derived from an EMBL/GenBank/DDBJ whole genome shotgun (WGS) entry which is preliminary data.</text>
</comment>
<proteinExistence type="predicted"/>
<reference evidence="2" key="1">
    <citation type="submission" date="2021-03" db="EMBL/GenBank/DDBJ databases">
        <title>Proteiniclasticum marinus sp. nov., isolated from tidal flat sediment.</title>
        <authorList>
            <person name="Namirimu T."/>
            <person name="Yang J.-A."/>
            <person name="Yang S.-H."/>
            <person name="Kim Y.-J."/>
            <person name="Kwon K.K."/>
        </authorList>
    </citation>
    <scope>NUCLEOTIDE SEQUENCE</scope>
    <source>
        <strain evidence="2">SCR006</strain>
    </source>
</reference>
<dbReference type="InterPro" id="IPR008254">
    <property type="entry name" value="Flavodoxin/NO_synth"/>
</dbReference>
<organism evidence="2 3">
    <name type="scientific">Proteiniclasticum aestuarii</name>
    <dbReference type="NCBI Taxonomy" id="2817862"/>
    <lineage>
        <taxon>Bacteria</taxon>
        <taxon>Bacillati</taxon>
        <taxon>Bacillota</taxon>
        <taxon>Clostridia</taxon>
        <taxon>Eubacteriales</taxon>
        <taxon>Clostridiaceae</taxon>
        <taxon>Proteiniclasticum</taxon>
    </lineage>
</organism>
<dbReference type="PROSITE" id="PS50902">
    <property type="entry name" value="FLAVODOXIN_LIKE"/>
    <property type="match status" value="1"/>
</dbReference>
<keyword evidence="3" id="KW-1185">Reference proteome</keyword>
<sequence>MKTAMIIHSLTGNTLSVAERLKESFLGKGMETDLIKIEPMGGEDRNETDPGEIRFQAYENLDDYDYVIVGCPVGASP</sequence>
<evidence type="ECO:0000313" key="3">
    <source>
        <dbReference type="Proteomes" id="UP000664218"/>
    </source>
</evidence>
<protein>
    <recommendedName>
        <fullName evidence="1">Flavodoxin-like domain-containing protein</fullName>
    </recommendedName>
</protein>
<dbReference type="RefSeq" id="WP_207598083.1">
    <property type="nucleotide sequence ID" value="NZ_JAFNJU010000001.1"/>
</dbReference>
<dbReference type="Proteomes" id="UP000664218">
    <property type="component" value="Unassembled WGS sequence"/>
</dbReference>
<dbReference type="GO" id="GO:0010181">
    <property type="term" value="F:FMN binding"/>
    <property type="evidence" value="ECO:0007669"/>
    <property type="project" value="InterPro"/>
</dbReference>
<dbReference type="EMBL" id="JAFNJU010000001">
    <property type="protein sequence ID" value="MBO1263565.1"/>
    <property type="molecule type" value="Genomic_DNA"/>
</dbReference>
<dbReference type="AlphaFoldDB" id="A0A939KJD0"/>
<evidence type="ECO:0000313" key="2">
    <source>
        <dbReference type="EMBL" id="MBO1263565.1"/>
    </source>
</evidence>
<dbReference type="Gene3D" id="3.40.50.360">
    <property type="match status" value="1"/>
</dbReference>
<dbReference type="GO" id="GO:0016651">
    <property type="term" value="F:oxidoreductase activity, acting on NAD(P)H"/>
    <property type="evidence" value="ECO:0007669"/>
    <property type="project" value="UniProtKB-ARBA"/>
</dbReference>
<accession>A0A939KJD0</accession>